<feature type="transmembrane region" description="Helical" evidence="1">
    <location>
        <begin position="64"/>
        <end position="86"/>
    </location>
</feature>
<dbReference type="EMBL" id="AQQO01000334">
    <property type="protein sequence ID" value="EON88587.1"/>
    <property type="molecule type" value="Genomic_DNA"/>
</dbReference>
<organism evidence="2 3">
    <name type="scientific">Plesiomonas shigelloides 302-73</name>
    <dbReference type="NCBI Taxonomy" id="1315976"/>
    <lineage>
        <taxon>Bacteria</taxon>
        <taxon>Pseudomonadati</taxon>
        <taxon>Pseudomonadota</taxon>
        <taxon>Gammaproteobacteria</taxon>
        <taxon>Enterobacterales</taxon>
        <taxon>Enterobacteriaceae</taxon>
        <taxon>Plesiomonas</taxon>
    </lineage>
</organism>
<proteinExistence type="predicted"/>
<dbReference type="HOGENOM" id="CLU_2424417_0_0_6"/>
<keyword evidence="1" id="KW-0812">Transmembrane</keyword>
<reference evidence="2 3" key="1">
    <citation type="journal article" date="2013" name="Genome Announc.">
        <title>Genome Sequence of Plesiomonas shigelloides Strain 302-73 (Serotype O1).</title>
        <authorList>
            <person name="Pique N."/>
            <person name="Aquilini E."/>
            <person name="Alioto T."/>
            <person name="Minana-Galbis D."/>
            <person name="Tomas J.M."/>
        </authorList>
    </citation>
    <scope>NUCLEOTIDE SEQUENCE [LARGE SCALE GENOMIC DNA]</scope>
    <source>
        <strain evidence="2 3">302-73</strain>
    </source>
</reference>
<feature type="transmembrane region" description="Helical" evidence="1">
    <location>
        <begin position="29"/>
        <end position="52"/>
    </location>
</feature>
<keyword evidence="3" id="KW-1185">Reference proteome</keyword>
<evidence type="ECO:0000313" key="2">
    <source>
        <dbReference type="EMBL" id="EON88587.1"/>
    </source>
</evidence>
<dbReference type="Proteomes" id="UP000014012">
    <property type="component" value="Unassembled WGS sequence"/>
</dbReference>
<keyword evidence="1" id="KW-1133">Transmembrane helix</keyword>
<name>R8AQK2_PLESH</name>
<gene>
    <name evidence="2" type="ORF">PLESHI_09494</name>
</gene>
<accession>R8AQK2</accession>
<dbReference type="PATRIC" id="fig|1315976.3.peg.1776"/>
<protein>
    <submittedName>
        <fullName evidence="2">Uncharacterized protein</fullName>
    </submittedName>
</protein>
<sequence length="91" mass="10245">MSGHSWVCIRCKMPAIHGTGLQKLRKNLLTFRGIFALITFVLAVFFFVLLVLQLQKDEAMDYEALTYCWDLGISAAFMALLSIIAITKAVF</sequence>
<dbReference type="AlphaFoldDB" id="R8AQK2"/>
<comment type="caution">
    <text evidence="2">The sequence shown here is derived from an EMBL/GenBank/DDBJ whole genome shotgun (WGS) entry which is preliminary data.</text>
</comment>
<evidence type="ECO:0000256" key="1">
    <source>
        <dbReference type="SAM" id="Phobius"/>
    </source>
</evidence>
<keyword evidence="1" id="KW-0472">Membrane</keyword>
<evidence type="ECO:0000313" key="3">
    <source>
        <dbReference type="Proteomes" id="UP000014012"/>
    </source>
</evidence>